<dbReference type="InterPro" id="IPR015621">
    <property type="entry name" value="IL-1_rcpt_fam"/>
</dbReference>
<dbReference type="Ensembl" id="ENSSRHT00000023427.1">
    <property type="protein sequence ID" value="ENSSRHP00000022732.1"/>
    <property type="gene ID" value="ENSSRHG00000012039.1"/>
</dbReference>
<keyword evidence="1" id="KW-1015">Disulfide bond</keyword>
<dbReference type="Pfam" id="PF01582">
    <property type="entry name" value="TIR"/>
    <property type="match status" value="1"/>
</dbReference>
<sequence>PFKINPAPRFFLCVLKGVMNCIFYFIIFLKCELDCYVYIYSIKGCFLFWQNFALIPNQEFAGVLRIPNSSKESEGIYTCVCTWEHHGIKHNSSGSRRLIIKGRFITGLSRYSVLFFSRKMDGTVQSVLTITEVSESDLRSEFACKAEDSVEVIFVDLRLLLCSRVTHTHTHTHIYIYIYIFYCMYTVYYLILTDGKLYDAYVIYQKNNLDETTSKTVSDFVSGSLLTVLESYYGFKLFIHGRDDLPGEGTLLYLSTQFIRRLIIILTPGASTDKSSVSPEAYDLQVGLHQVLVQGETGVILIQLGQMQDYTHLPLGLQHLLCKNSPLLWRDGESSPNSRFWKRVRYQMPNVPKCDSQLFFLEHLIFFL</sequence>
<evidence type="ECO:0000256" key="1">
    <source>
        <dbReference type="ARBA" id="ARBA00023157"/>
    </source>
</evidence>
<keyword evidence="4" id="KW-0812">Transmembrane</keyword>
<feature type="transmembrane region" description="Helical" evidence="4">
    <location>
        <begin position="174"/>
        <end position="192"/>
    </location>
</feature>
<dbReference type="PRINTS" id="PR01537">
    <property type="entry name" value="INTRLKN1R1F"/>
</dbReference>
<evidence type="ECO:0000313" key="7">
    <source>
        <dbReference type="Proteomes" id="UP000472270"/>
    </source>
</evidence>
<reference evidence="6" key="2">
    <citation type="submission" date="2025-09" db="UniProtKB">
        <authorList>
            <consortium name="Ensembl"/>
        </authorList>
    </citation>
    <scope>IDENTIFICATION</scope>
</reference>
<keyword evidence="4" id="KW-0472">Membrane</keyword>
<feature type="transmembrane region" description="Helical" evidence="4">
    <location>
        <begin position="7"/>
        <end position="29"/>
    </location>
</feature>
<evidence type="ECO:0000256" key="2">
    <source>
        <dbReference type="ARBA" id="ARBA00023180"/>
    </source>
</evidence>
<keyword evidence="7" id="KW-1185">Reference proteome</keyword>
<keyword evidence="4" id="KW-1133">Transmembrane helix</keyword>
<dbReference type="InterPro" id="IPR035897">
    <property type="entry name" value="Toll_tir_struct_dom_sf"/>
</dbReference>
<organism evidence="6 7">
    <name type="scientific">Sinocyclocheilus rhinocerous</name>
    <dbReference type="NCBI Taxonomy" id="307959"/>
    <lineage>
        <taxon>Eukaryota</taxon>
        <taxon>Metazoa</taxon>
        <taxon>Chordata</taxon>
        <taxon>Craniata</taxon>
        <taxon>Vertebrata</taxon>
        <taxon>Euteleostomi</taxon>
        <taxon>Actinopterygii</taxon>
        <taxon>Neopterygii</taxon>
        <taxon>Teleostei</taxon>
        <taxon>Ostariophysi</taxon>
        <taxon>Cypriniformes</taxon>
        <taxon>Cyprinidae</taxon>
        <taxon>Cyprininae</taxon>
        <taxon>Sinocyclocheilus</taxon>
    </lineage>
</organism>
<dbReference type="InterPro" id="IPR000157">
    <property type="entry name" value="TIR_dom"/>
</dbReference>
<keyword evidence="3" id="KW-0393">Immunoglobulin domain</keyword>
<dbReference type="SMART" id="SM00255">
    <property type="entry name" value="TIR"/>
    <property type="match status" value="1"/>
</dbReference>
<protein>
    <recommendedName>
        <fullName evidence="5">TIR domain-containing protein</fullName>
    </recommendedName>
</protein>
<dbReference type="PANTHER" id="PTHR11890:SF26">
    <property type="entry name" value="INTERLEUKIN-1 RECEPTOR TYPE 1"/>
    <property type="match status" value="1"/>
</dbReference>
<dbReference type="InterPro" id="IPR013783">
    <property type="entry name" value="Ig-like_fold"/>
</dbReference>
<evidence type="ECO:0000256" key="3">
    <source>
        <dbReference type="ARBA" id="ARBA00023319"/>
    </source>
</evidence>
<evidence type="ECO:0000313" key="6">
    <source>
        <dbReference type="Ensembl" id="ENSSRHP00000022732.1"/>
    </source>
</evidence>
<evidence type="ECO:0000259" key="5">
    <source>
        <dbReference type="PROSITE" id="PS50104"/>
    </source>
</evidence>
<dbReference type="SUPFAM" id="SSF52200">
    <property type="entry name" value="Toll/Interleukin receptor TIR domain"/>
    <property type="match status" value="1"/>
</dbReference>
<feature type="domain" description="TIR" evidence="5">
    <location>
        <begin position="196"/>
        <end position="348"/>
    </location>
</feature>
<proteinExistence type="predicted"/>
<reference evidence="6" key="1">
    <citation type="submission" date="2025-08" db="UniProtKB">
        <authorList>
            <consortium name="Ensembl"/>
        </authorList>
    </citation>
    <scope>IDENTIFICATION</scope>
</reference>
<name>A0A673HA71_9TELE</name>
<dbReference type="Proteomes" id="UP000472270">
    <property type="component" value="Unassembled WGS sequence"/>
</dbReference>
<dbReference type="Gene3D" id="2.60.40.10">
    <property type="entry name" value="Immunoglobulins"/>
    <property type="match status" value="1"/>
</dbReference>
<dbReference type="PANTHER" id="PTHR11890">
    <property type="entry name" value="INTERLEUKIN-1 RECEPTOR FAMILY MEMBER"/>
    <property type="match status" value="1"/>
</dbReference>
<dbReference type="AlphaFoldDB" id="A0A673HA71"/>
<dbReference type="PROSITE" id="PS50104">
    <property type="entry name" value="TIR"/>
    <property type="match status" value="1"/>
</dbReference>
<accession>A0A673HA71</accession>
<keyword evidence="2" id="KW-0325">Glycoprotein</keyword>
<dbReference type="Gene3D" id="3.40.50.10140">
    <property type="entry name" value="Toll/interleukin-1 receptor homology (TIR) domain"/>
    <property type="match status" value="1"/>
</dbReference>
<evidence type="ECO:0000256" key="4">
    <source>
        <dbReference type="SAM" id="Phobius"/>
    </source>
</evidence>
<dbReference type="GO" id="GO:0007165">
    <property type="term" value="P:signal transduction"/>
    <property type="evidence" value="ECO:0007669"/>
    <property type="project" value="InterPro"/>
</dbReference>